<name>A0A1J5RQ78_9ZZZZ</name>
<dbReference type="PROSITE" id="PS50110">
    <property type="entry name" value="RESPONSE_REGULATORY"/>
    <property type="match status" value="1"/>
</dbReference>
<keyword evidence="5" id="KW-0804">Transcription</keyword>
<comment type="caution">
    <text evidence="8">The sequence shown here is derived from an EMBL/GenBank/DDBJ whole genome shotgun (WGS) entry which is preliminary data.</text>
</comment>
<dbReference type="PROSITE" id="PS50045">
    <property type="entry name" value="SIGMA54_INTERACT_4"/>
    <property type="match status" value="1"/>
</dbReference>
<evidence type="ECO:0000313" key="8">
    <source>
        <dbReference type="EMBL" id="OIQ98456.1"/>
    </source>
</evidence>
<dbReference type="Gene3D" id="3.40.50.300">
    <property type="entry name" value="P-loop containing nucleotide triphosphate hydrolases"/>
    <property type="match status" value="1"/>
</dbReference>
<accession>A0A1J5RQ78</accession>
<dbReference type="AlphaFoldDB" id="A0A1J5RQ78"/>
<gene>
    <name evidence="8" type="primary">zraR_23</name>
    <name evidence="8" type="ORF">GALL_195820</name>
</gene>
<dbReference type="PROSITE" id="PS00688">
    <property type="entry name" value="SIGMA54_INTERACT_3"/>
    <property type="match status" value="1"/>
</dbReference>
<dbReference type="Gene3D" id="1.10.8.60">
    <property type="match status" value="1"/>
</dbReference>
<dbReference type="Pfam" id="PF25601">
    <property type="entry name" value="AAA_lid_14"/>
    <property type="match status" value="1"/>
</dbReference>
<dbReference type="FunFam" id="3.40.50.300:FF:000006">
    <property type="entry name" value="DNA-binding transcriptional regulator NtrC"/>
    <property type="match status" value="1"/>
</dbReference>
<dbReference type="InterPro" id="IPR009057">
    <property type="entry name" value="Homeodomain-like_sf"/>
</dbReference>
<dbReference type="SUPFAM" id="SSF46689">
    <property type="entry name" value="Homeodomain-like"/>
    <property type="match status" value="1"/>
</dbReference>
<evidence type="ECO:0000256" key="2">
    <source>
        <dbReference type="ARBA" id="ARBA00022840"/>
    </source>
</evidence>
<evidence type="ECO:0000256" key="5">
    <source>
        <dbReference type="ARBA" id="ARBA00023163"/>
    </source>
</evidence>
<dbReference type="InterPro" id="IPR058031">
    <property type="entry name" value="AAA_lid_NorR"/>
</dbReference>
<dbReference type="SUPFAM" id="SSF52172">
    <property type="entry name" value="CheY-like"/>
    <property type="match status" value="1"/>
</dbReference>
<dbReference type="CDD" id="cd00009">
    <property type="entry name" value="AAA"/>
    <property type="match status" value="1"/>
</dbReference>
<dbReference type="InterPro" id="IPR002078">
    <property type="entry name" value="Sigma_54_int"/>
</dbReference>
<dbReference type="GO" id="GO:0006355">
    <property type="term" value="P:regulation of DNA-templated transcription"/>
    <property type="evidence" value="ECO:0007669"/>
    <property type="project" value="InterPro"/>
</dbReference>
<feature type="domain" description="Response regulatory" evidence="7">
    <location>
        <begin position="4"/>
        <end position="118"/>
    </location>
</feature>
<dbReference type="PRINTS" id="PR01590">
    <property type="entry name" value="HTHFIS"/>
</dbReference>
<dbReference type="InterPro" id="IPR002197">
    <property type="entry name" value="HTH_Fis"/>
</dbReference>
<keyword evidence="2" id="KW-0067">ATP-binding</keyword>
<keyword evidence="1" id="KW-0547">Nucleotide-binding</keyword>
<evidence type="ECO:0000256" key="3">
    <source>
        <dbReference type="ARBA" id="ARBA00023015"/>
    </source>
</evidence>
<organism evidence="8">
    <name type="scientific">mine drainage metagenome</name>
    <dbReference type="NCBI Taxonomy" id="410659"/>
    <lineage>
        <taxon>unclassified sequences</taxon>
        <taxon>metagenomes</taxon>
        <taxon>ecological metagenomes</taxon>
    </lineage>
</organism>
<feature type="domain" description="Sigma-54 factor interaction" evidence="6">
    <location>
        <begin position="143"/>
        <end position="372"/>
    </location>
</feature>
<reference evidence="8" key="1">
    <citation type="submission" date="2016-10" db="EMBL/GenBank/DDBJ databases">
        <title>Sequence of Gallionella enrichment culture.</title>
        <authorList>
            <person name="Poehlein A."/>
            <person name="Muehling M."/>
            <person name="Daniel R."/>
        </authorList>
    </citation>
    <scope>NUCLEOTIDE SEQUENCE</scope>
</reference>
<evidence type="ECO:0000256" key="1">
    <source>
        <dbReference type="ARBA" id="ARBA00022741"/>
    </source>
</evidence>
<proteinExistence type="predicted"/>
<dbReference type="GO" id="GO:0005524">
    <property type="term" value="F:ATP binding"/>
    <property type="evidence" value="ECO:0007669"/>
    <property type="project" value="UniProtKB-KW"/>
</dbReference>
<dbReference type="InterPro" id="IPR003593">
    <property type="entry name" value="AAA+_ATPase"/>
</dbReference>
<dbReference type="EMBL" id="MLJW01000119">
    <property type="protein sequence ID" value="OIQ98456.1"/>
    <property type="molecule type" value="Genomic_DNA"/>
</dbReference>
<dbReference type="InterPro" id="IPR025944">
    <property type="entry name" value="Sigma_54_int_dom_CS"/>
</dbReference>
<evidence type="ECO:0000259" key="7">
    <source>
        <dbReference type="PROSITE" id="PS50110"/>
    </source>
</evidence>
<dbReference type="InterPro" id="IPR025943">
    <property type="entry name" value="Sigma_54_int_dom_ATP-bd_2"/>
</dbReference>
<dbReference type="PROSITE" id="PS00676">
    <property type="entry name" value="SIGMA54_INTERACT_2"/>
    <property type="match status" value="1"/>
</dbReference>
<dbReference type="Gene3D" id="1.10.10.60">
    <property type="entry name" value="Homeodomain-like"/>
    <property type="match status" value="1"/>
</dbReference>
<dbReference type="SUPFAM" id="SSF52540">
    <property type="entry name" value="P-loop containing nucleoside triphosphate hydrolases"/>
    <property type="match status" value="1"/>
</dbReference>
<dbReference type="SMART" id="SM00382">
    <property type="entry name" value="AAA"/>
    <property type="match status" value="1"/>
</dbReference>
<evidence type="ECO:0000256" key="4">
    <source>
        <dbReference type="ARBA" id="ARBA00023125"/>
    </source>
</evidence>
<keyword evidence="4" id="KW-0238">DNA-binding</keyword>
<dbReference type="Gene3D" id="3.40.50.2300">
    <property type="match status" value="1"/>
</dbReference>
<protein>
    <submittedName>
        <fullName evidence="8">Transcriptional regulatory protein ZraR</fullName>
    </submittedName>
</protein>
<dbReference type="InterPro" id="IPR011006">
    <property type="entry name" value="CheY-like_superfamily"/>
</dbReference>
<dbReference type="PROSITE" id="PS00675">
    <property type="entry name" value="SIGMA54_INTERACT_1"/>
    <property type="match status" value="1"/>
</dbReference>
<sequence>MPHTILLVDDEARLADVTAVALEELEYHVLTATSGAEALSLLEAEPVDLLLTDLRMPGLSGHELMLAARRLRPELPVVVMTAYSSVKDAVQVIKEGAFDYVSKPFEIDDLDKTLKNALKLSDVLASNERLRSELEGRYRFETLVGSSPSFRRVIESIAEVCESRANVLLTGESGTGKELVARAIHYNSPRKDRPFVALNCAAIPEGLLESELFGHVKGAFTGAVSTREGRFAQADGGTLFLDEIGDMPLPVQAKILRVVQERAFERVGSTQTRQVDVRLIAATNKDLQAAVQQGAFRDDLYYRLNVFPIALPALRDRAEDVPALAAHFLDVLGVGMGKRLDGFTPAALKAMRDYGWPGNIRELQNCVERGLIVAKGRLVDVQDLPRYLFANQQQVVEGPKFPMNLDEELARLEQDFLLAALKRSDGVQVAAAHLLGINERSLWHRIKKYGIQITRRAVGDGP</sequence>
<dbReference type="Pfam" id="PF00072">
    <property type="entry name" value="Response_reg"/>
    <property type="match status" value="1"/>
</dbReference>
<dbReference type="Pfam" id="PF00158">
    <property type="entry name" value="Sigma54_activat"/>
    <property type="match status" value="1"/>
</dbReference>
<keyword evidence="3" id="KW-0805">Transcription regulation</keyword>
<dbReference type="PANTHER" id="PTHR32071">
    <property type="entry name" value="TRANSCRIPTIONAL REGULATORY PROTEIN"/>
    <property type="match status" value="1"/>
</dbReference>
<dbReference type="SMART" id="SM00448">
    <property type="entry name" value="REC"/>
    <property type="match status" value="1"/>
</dbReference>
<dbReference type="Pfam" id="PF02954">
    <property type="entry name" value="HTH_8"/>
    <property type="match status" value="1"/>
</dbReference>
<evidence type="ECO:0000259" key="6">
    <source>
        <dbReference type="PROSITE" id="PS50045"/>
    </source>
</evidence>
<dbReference type="GO" id="GO:0043565">
    <property type="term" value="F:sequence-specific DNA binding"/>
    <property type="evidence" value="ECO:0007669"/>
    <property type="project" value="InterPro"/>
</dbReference>
<dbReference type="InterPro" id="IPR027417">
    <property type="entry name" value="P-loop_NTPase"/>
</dbReference>
<dbReference type="GO" id="GO:0000160">
    <property type="term" value="P:phosphorelay signal transduction system"/>
    <property type="evidence" value="ECO:0007669"/>
    <property type="project" value="InterPro"/>
</dbReference>
<dbReference type="InterPro" id="IPR025662">
    <property type="entry name" value="Sigma_54_int_dom_ATP-bd_1"/>
</dbReference>
<dbReference type="InterPro" id="IPR001789">
    <property type="entry name" value="Sig_transdc_resp-reg_receiver"/>
</dbReference>